<dbReference type="GO" id="GO:0000993">
    <property type="term" value="F:RNA polymerase II complex binding"/>
    <property type="evidence" value="ECO:0007669"/>
    <property type="project" value="TreeGrafter"/>
</dbReference>
<dbReference type="AlphaFoldDB" id="A0A2K3LLK5"/>
<accession>A0A2K3LLK5</accession>
<dbReference type="GO" id="GO:0006368">
    <property type="term" value="P:transcription elongation by RNA polymerase II"/>
    <property type="evidence" value="ECO:0007669"/>
    <property type="project" value="TreeGrafter"/>
</dbReference>
<gene>
    <name evidence="4" type="ORF">L195_g035406</name>
</gene>
<dbReference type="GO" id="GO:0016593">
    <property type="term" value="C:Cdc73/Paf1 complex"/>
    <property type="evidence" value="ECO:0007669"/>
    <property type="project" value="TreeGrafter"/>
</dbReference>
<dbReference type="SMART" id="SM00028">
    <property type="entry name" value="TPR"/>
    <property type="match status" value="1"/>
</dbReference>
<dbReference type="Gene3D" id="1.25.40.10">
    <property type="entry name" value="Tetratricopeptide repeat domain"/>
    <property type="match status" value="1"/>
</dbReference>
<dbReference type="GO" id="GO:0006355">
    <property type="term" value="P:regulation of DNA-templated transcription"/>
    <property type="evidence" value="ECO:0007669"/>
    <property type="project" value="InterPro"/>
</dbReference>
<comment type="caution">
    <text evidence="4">The sequence shown here is derived from an EMBL/GenBank/DDBJ whole genome shotgun (WGS) entry which is preliminary data.</text>
</comment>
<feature type="non-terminal residue" evidence="4">
    <location>
        <position position="1"/>
    </location>
</feature>
<feature type="repeat" description="TPR" evidence="3">
    <location>
        <begin position="147"/>
        <end position="180"/>
    </location>
</feature>
<keyword evidence="1" id="KW-0677">Repeat</keyword>
<reference evidence="4 5" key="2">
    <citation type="journal article" date="2017" name="Front. Plant Sci.">
        <title>Gene Classification and Mining of Molecular Markers Useful in Red Clover (Trifolium pratense) Breeding.</title>
        <authorList>
            <person name="Istvanek J."/>
            <person name="Dluhosova J."/>
            <person name="Dluhos P."/>
            <person name="Patkova L."/>
            <person name="Nedelnik J."/>
            <person name="Repkova J."/>
        </authorList>
    </citation>
    <scope>NUCLEOTIDE SEQUENCE [LARGE SCALE GENOMIC DNA]</scope>
    <source>
        <strain evidence="5">cv. Tatra</strain>
        <tissue evidence="4">Young leaves</tissue>
    </source>
</reference>
<organism evidence="4 5">
    <name type="scientific">Trifolium pratense</name>
    <name type="common">Red clover</name>
    <dbReference type="NCBI Taxonomy" id="57577"/>
    <lineage>
        <taxon>Eukaryota</taxon>
        <taxon>Viridiplantae</taxon>
        <taxon>Streptophyta</taxon>
        <taxon>Embryophyta</taxon>
        <taxon>Tracheophyta</taxon>
        <taxon>Spermatophyta</taxon>
        <taxon>Magnoliopsida</taxon>
        <taxon>eudicotyledons</taxon>
        <taxon>Gunneridae</taxon>
        <taxon>Pentapetalae</taxon>
        <taxon>rosids</taxon>
        <taxon>fabids</taxon>
        <taxon>Fabales</taxon>
        <taxon>Fabaceae</taxon>
        <taxon>Papilionoideae</taxon>
        <taxon>50 kb inversion clade</taxon>
        <taxon>NPAAA clade</taxon>
        <taxon>Hologalegina</taxon>
        <taxon>IRL clade</taxon>
        <taxon>Trifolieae</taxon>
        <taxon>Trifolium</taxon>
    </lineage>
</organism>
<evidence type="ECO:0000313" key="4">
    <source>
        <dbReference type="EMBL" id="PNX79420.1"/>
    </source>
</evidence>
<evidence type="ECO:0000256" key="3">
    <source>
        <dbReference type="PROSITE-ProRule" id="PRU00339"/>
    </source>
</evidence>
<dbReference type="InterPro" id="IPR019734">
    <property type="entry name" value="TPR_rpt"/>
</dbReference>
<dbReference type="Proteomes" id="UP000236291">
    <property type="component" value="Unassembled WGS sequence"/>
</dbReference>
<keyword evidence="2 3" id="KW-0802">TPR repeat</keyword>
<reference evidence="4 5" key="1">
    <citation type="journal article" date="2014" name="Am. J. Bot.">
        <title>Genome assembly and annotation for red clover (Trifolium pratense; Fabaceae).</title>
        <authorList>
            <person name="Istvanek J."/>
            <person name="Jaros M."/>
            <person name="Krenek A."/>
            <person name="Repkova J."/>
        </authorList>
    </citation>
    <scope>NUCLEOTIDE SEQUENCE [LARGE SCALE GENOMIC DNA]</scope>
    <source>
        <strain evidence="5">cv. Tatra</strain>
        <tissue evidence="4">Young leaves</tissue>
    </source>
</reference>
<dbReference type="InterPro" id="IPR013105">
    <property type="entry name" value="TPR_2"/>
</dbReference>
<evidence type="ECO:0000256" key="1">
    <source>
        <dbReference type="ARBA" id="ARBA00022737"/>
    </source>
</evidence>
<dbReference type="InterPro" id="IPR011990">
    <property type="entry name" value="TPR-like_helical_dom_sf"/>
</dbReference>
<dbReference type="SUPFAM" id="SSF48452">
    <property type="entry name" value="TPR-like"/>
    <property type="match status" value="1"/>
</dbReference>
<dbReference type="Pfam" id="PF07719">
    <property type="entry name" value="TPR_2"/>
    <property type="match status" value="1"/>
</dbReference>
<name>A0A2K3LLK5_TRIPR</name>
<dbReference type="EMBL" id="ASHM01035963">
    <property type="protein sequence ID" value="PNX79420.1"/>
    <property type="molecule type" value="Genomic_DNA"/>
</dbReference>
<protein>
    <submittedName>
        <fullName evidence="4">RNA polymerase-associated protein CTR9</fullName>
    </submittedName>
</protein>
<dbReference type="PROSITE" id="PS50005">
    <property type="entry name" value="TPR"/>
    <property type="match status" value="1"/>
</dbReference>
<proteinExistence type="predicted"/>
<dbReference type="ExpressionAtlas" id="A0A2K3LLK5">
    <property type="expression patterns" value="baseline"/>
</dbReference>
<dbReference type="InterPro" id="IPR031101">
    <property type="entry name" value="Ctr9"/>
</dbReference>
<evidence type="ECO:0000256" key="2">
    <source>
        <dbReference type="ARBA" id="ARBA00022803"/>
    </source>
</evidence>
<dbReference type="STRING" id="57577.A0A2K3LLK5"/>
<dbReference type="PROSITE" id="PS50293">
    <property type="entry name" value="TPR_REGION"/>
    <property type="match status" value="1"/>
</dbReference>
<sequence>SLIQKMSRLLLDLRSNEAAGIRKGMVKMQRAFEIYPYCAMALNYLANHFFFTGQHFLVEQLTETALSVTNHGPTKSHSYYNLARSYHSKVEGECCLSYGVKRFSGLPCFSYGFHKIVYVSSSVGDYDKAGVYYMASVKEISKPHEFVFPYYGLGQVQIKLGDFRSALSNFEKVLEVYPDNCETLKVHD</sequence>
<dbReference type="PANTHER" id="PTHR14027">
    <property type="entry name" value="RNA POLYMERASE-ASSOCIATED PROTEIN CTR9"/>
    <property type="match status" value="1"/>
</dbReference>
<evidence type="ECO:0000313" key="5">
    <source>
        <dbReference type="Proteomes" id="UP000236291"/>
    </source>
</evidence>
<dbReference type="PANTHER" id="PTHR14027:SF2">
    <property type="entry name" value="RNA POLYMERASE-ASSOCIATED PROTEIN CTR9 HOMOLOG"/>
    <property type="match status" value="1"/>
</dbReference>